<dbReference type="PANTHER" id="PTHR24185:SF1">
    <property type="entry name" value="CALCIUM-INDEPENDENT PHOSPHOLIPASE A2-GAMMA"/>
    <property type="match status" value="1"/>
</dbReference>
<dbReference type="GO" id="GO:0047499">
    <property type="term" value="F:calcium-independent phospholipase A2 activity"/>
    <property type="evidence" value="ECO:0007669"/>
    <property type="project" value="TreeGrafter"/>
</dbReference>
<evidence type="ECO:0000313" key="7">
    <source>
        <dbReference type="Proteomes" id="UP000054342"/>
    </source>
</evidence>
<dbReference type="InterPro" id="IPR002641">
    <property type="entry name" value="PNPLA_dom"/>
</dbReference>
<keyword evidence="2 4" id="KW-0442">Lipid degradation</keyword>
<organism evidence="6 7">
    <name type="scientific">Exophiala xenobiotica</name>
    <dbReference type="NCBI Taxonomy" id="348802"/>
    <lineage>
        <taxon>Eukaryota</taxon>
        <taxon>Fungi</taxon>
        <taxon>Dikarya</taxon>
        <taxon>Ascomycota</taxon>
        <taxon>Pezizomycotina</taxon>
        <taxon>Eurotiomycetes</taxon>
        <taxon>Chaetothyriomycetidae</taxon>
        <taxon>Chaetothyriales</taxon>
        <taxon>Herpotrichiellaceae</taxon>
        <taxon>Exophiala</taxon>
    </lineage>
</organism>
<dbReference type="GO" id="GO:0016042">
    <property type="term" value="P:lipid catabolic process"/>
    <property type="evidence" value="ECO:0007669"/>
    <property type="project" value="UniProtKB-UniRule"/>
</dbReference>
<evidence type="ECO:0000256" key="1">
    <source>
        <dbReference type="ARBA" id="ARBA00022801"/>
    </source>
</evidence>
<proteinExistence type="predicted"/>
<keyword evidence="7" id="KW-1185">Reference proteome</keyword>
<dbReference type="HOGENOM" id="CLU_000288_144_2_1"/>
<dbReference type="PROSITE" id="PS51635">
    <property type="entry name" value="PNPLA"/>
    <property type="match status" value="1"/>
</dbReference>
<dbReference type="PANTHER" id="PTHR24185">
    <property type="entry name" value="CALCIUM-INDEPENDENT PHOSPHOLIPASE A2-GAMMA"/>
    <property type="match status" value="1"/>
</dbReference>
<dbReference type="RefSeq" id="XP_013313636.1">
    <property type="nucleotide sequence ID" value="XM_013458182.1"/>
</dbReference>
<reference evidence="6 7" key="1">
    <citation type="submission" date="2015-01" db="EMBL/GenBank/DDBJ databases">
        <title>The Genome Sequence of Exophiala xenobiotica CBS118157.</title>
        <authorList>
            <consortium name="The Broad Institute Genomics Platform"/>
            <person name="Cuomo C."/>
            <person name="de Hoog S."/>
            <person name="Gorbushina A."/>
            <person name="Stielow B."/>
            <person name="Teixiera M."/>
            <person name="Abouelleil A."/>
            <person name="Chapman S.B."/>
            <person name="Priest M."/>
            <person name="Young S.K."/>
            <person name="Wortman J."/>
            <person name="Nusbaum C."/>
            <person name="Birren B."/>
        </authorList>
    </citation>
    <scope>NUCLEOTIDE SEQUENCE [LARGE SCALE GENOMIC DNA]</scope>
    <source>
        <strain evidence="6 7">CBS 118157</strain>
    </source>
</reference>
<feature type="short sequence motif" description="GXGXXG" evidence="4">
    <location>
        <begin position="126"/>
        <end position="131"/>
    </location>
</feature>
<feature type="active site" description="Proton acceptor" evidence="4">
    <location>
        <position position="356"/>
    </location>
</feature>
<dbReference type="Pfam" id="PF01734">
    <property type="entry name" value="Patatin"/>
    <property type="match status" value="1"/>
</dbReference>
<dbReference type="GO" id="GO:0019369">
    <property type="term" value="P:arachidonate metabolic process"/>
    <property type="evidence" value="ECO:0007669"/>
    <property type="project" value="TreeGrafter"/>
</dbReference>
<dbReference type="Proteomes" id="UP000054342">
    <property type="component" value="Unassembled WGS sequence"/>
</dbReference>
<evidence type="ECO:0000256" key="2">
    <source>
        <dbReference type="ARBA" id="ARBA00022963"/>
    </source>
</evidence>
<feature type="short sequence motif" description="GXSXG" evidence="4">
    <location>
        <begin position="208"/>
        <end position="212"/>
    </location>
</feature>
<keyword evidence="1 4" id="KW-0378">Hydrolase</keyword>
<accession>A0A0D2CSS6</accession>
<dbReference type="GeneID" id="25330559"/>
<keyword evidence="3 4" id="KW-0443">Lipid metabolism</keyword>
<evidence type="ECO:0000256" key="4">
    <source>
        <dbReference type="PROSITE-ProRule" id="PRU01161"/>
    </source>
</evidence>
<dbReference type="InterPro" id="IPR016035">
    <property type="entry name" value="Acyl_Trfase/lysoPLipase"/>
</dbReference>
<feature type="domain" description="PNPLA" evidence="5">
    <location>
        <begin position="122"/>
        <end position="369"/>
    </location>
</feature>
<name>A0A0D2CSS6_9EURO</name>
<evidence type="ECO:0000256" key="3">
    <source>
        <dbReference type="ARBA" id="ARBA00023098"/>
    </source>
</evidence>
<evidence type="ECO:0000259" key="5">
    <source>
        <dbReference type="PROSITE" id="PS51635"/>
    </source>
</evidence>
<dbReference type="GO" id="GO:0046486">
    <property type="term" value="P:glycerolipid metabolic process"/>
    <property type="evidence" value="ECO:0007669"/>
    <property type="project" value="UniProtKB-ARBA"/>
</dbReference>
<dbReference type="EMBL" id="KN847321">
    <property type="protein sequence ID" value="KIW53052.1"/>
    <property type="molecule type" value="Genomic_DNA"/>
</dbReference>
<dbReference type="GO" id="GO:0016020">
    <property type="term" value="C:membrane"/>
    <property type="evidence" value="ECO:0007669"/>
    <property type="project" value="TreeGrafter"/>
</dbReference>
<dbReference type="STRING" id="348802.A0A0D2CSS6"/>
<comment type="caution">
    <text evidence="4">Lacks conserved residue(s) required for the propagation of feature annotation.</text>
</comment>
<gene>
    <name evidence="6" type="ORF">PV05_08651</name>
</gene>
<dbReference type="OrthoDB" id="1658288at2759"/>
<dbReference type="Gene3D" id="3.40.1090.10">
    <property type="entry name" value="Cytosolic phospholipase A2 catalytic domain"/>
    <property type="match status" value="1"/>
</dbReference>
<sequence length="576" mass="65386">MPFIPSTNISSSREQVYFQTRSFNLRLLAFMASATSPVSVTFANSPTYFPDLLSRASSLTHSSGGDSDPISRQTSKTSEYERVYRTEYHGIDVQISPREDSRRKVLEQAARIGGAWSVQTVLSLDGGGIRGISTLLIIQELMSQIADVEQNTWPSAQTSGDCEQLSSVEVQQAMSELRDQISTKKGYKAQSVRKCEFLPCHYFDYIAGTSTGSLIATMLGRMSMSADRTLLEFQELTRKVYGVRYGTLARRVRHMILPAKDPQESKVRDLVTDSFGTKPWQGSDATRCKTILCSFEQPSRKGSRIPYLFRSYEGDLVVQNMKSKSEAYTVTDVMRATACSPYAFNPVKLGSRKFCDAGLSWTNPTGEVCRELSERWGRGLPPCLMLSIGSGYDSKLRKPPKRHSNPWNYHNIRMQKTTYRVNAALFAISEEVHAYMEDLLECQSNMEYVRLNANLDLYTDASVHSWREEVDVLQEKIASQTKAYLQQDHVRDSLKQCAETLVDLRRQRSRTTSWEAFAFGIRYRCKEEGCPQKSELFDWAQLAGHLRKAHLTKDQQYSDDDPRIKPLIMKGRTRSD</sequence>
<feature type="active site" description="Nucleophile" evidence="4">
    <location>
        <position position="210"/>
    </location>
</feature>
<dbReference type="SUPFAM" id="SSF52151">
    <property type="entry name" value="FabD/lysophospholipase-like"/>
    <property type="match status" value="1"/>
</dbReference>
<dbReference type="AlphaFoldDB" id="A0A0D2CSS6"/>
<protein>
    <recommendedName>
        <fullName evidence="5">PNPLA domain-containing protein</fullName>
    </recommendedName>
</protein>
<evidence type="ECO:0000313" key="6">
    <source>
        <dbReference type="EMBL" id="KIW53052.1"/>
    </source>
</evidence>